<dbReference type="InterPro" id="IPR000232">
    <property type="entry name" value="HSF_DNA-bd"/>
</dbReference>
<dbReference type="OrthoDB" id="49438at2759"/>
<feature type="compositionally biased region" description="Low complexity" evidence="2">
    <location>
        <begin position="654"/>
        <end position="666"/>
    </location>
</feature>
<dbReference type="Pfam" id="PF00447">
    <property type="entry name" value="HSF_DNA-bind"/>
    <property type="match status" value="1"/>
</dbReference>
<sequence>MPHRPQGQGSSNSETTSLYTPPRVPGAAAASIMRQSSTLSSSNVSGLDAAVTMAHNSSSSSNNNSHPTTGSSTTASANAAAMYHTADRYAAGIVTPLAGKNNNKAWLSPGTTTISRNHHPGALLPSLNKSTDSADTRSVENASHTDAASVATLATENYDDDREATASALLMVAKAAEREHINNMIHAANLMASSSSSSLSLTVMPLKKRKQLQQDYLRHSRPENEEEEDDDDDDDDNDGQDSITEATNGKEVNTSTTAVSAATGGDELDPCHVSPVSHSSAEHGLRTESTDESSTPPTRRLLPPNRTNRITSFDDSKELYFASSSYRTMERKDVPTSTTTTGGTSIVTQELLDSAKVYHAAQIGAPKHHHQQQQHSLYQHPSQVLIPHFPTVLHQALSDKDCQSAIQWLPDGEAWKVCRWDGLRRQVLPRYFSDLRDEMGSSCGTIDAFLFHLSAWGFEEIKNGSDAGSYRHDLFIRGAQKLCVKMRFTGGDDADHDHRGSSKPASPYQVRSAEAERSMLLQVPTLTTMETGEVNNLPNPHNKRPRYIDGSSPSHGPMQWPYGGGSSSESPAISWSGGPPQMYNTMRGGPSMGGGTYPPPLFGADRRVSNHRSNTPESVPPSTSTSAAHHHHQHQQHQYTPPQVRSGRGAMRISSRAATTSPSTTPLVRQGISVSNRGKGPRKPAACRSPLTTTTTHPTSPATIIVSSKRDDGVTSPIQDKKEDMRFAAAAAAAQNEAERVGHSVQGVAIAISRKLKRKLPISSSLKNHEDGSIDSVATAAAAAADPTTATSLSDDDEECNSSFKERPRHCVV</sequence>
<evidence type="ECO:0000256" key="1">
    <source>
        <dbReference type="ARBA" id="ARBA00023125"/>
    </source>
</evidence>
<feature type="region of interest" description="Disordered" evidence="2">
    <location>
        <begin position="109"/>
        <end position="147"/>
    </location>
</feature>
<feature type="compositionally biased region" description="Low complexity" evidence="2">
    <location>
        <begin position="613"/>
        <end position="626"/>
    </location>
</feature>
<feature type="region of interest" description="Disordered" evidence="2">
    <location>
        <begin position="587"/>
        <end position="701"/>
    </location>
</feature>
<reference evidence="4" key="1">
    <citation type="journal article" date="2021" name="Sci. Rep.">
        <title>Diploid genomic architecture of Nitzschia inconspicua, an elite biomass production diatom.</title>
        <authorList>
            <person name="Oliver A."/>
            <person name="Podell S."/>
            <person name="Pinowska A."/>
            <person name="Traller J.C."/>
            <person name="Smith S.R."/>
            <person name="McClure R."/>
            <person name="Beliaev A."/>
            <person name="Bohutskyi P."/>
            <person name="Hill E.A."/>
            <person name="Rabines A."/>
            <person name="Zheng H."/>
            <person name="Allen L.Z."/>
            <person name="Kuo A."/>
            <person name="Grigoriev I.V."/>
            <person name="Allen A.E."/>
            <person name="Hazlebeck D."/>
            <person name="Allen E.E."/>
        </authorList>
    </citation>
    <scope>NUCLEOTIDE SEQUENCE</scope>
    <source>
        <strain evidence="4">Hildebrandi</strain>
    </source>
</reference>
<gene>
    <name evidence="4" type="ORF">IV203_002335</name>
</gene>
<feature type="region of interest" description="Disordered" evidence="2">
    <location>
        <begin position="53"/>
        <end position="76"/>
    </location>
</feature>
<evidence type="ECO:0000256" key="2">
    <source>
        <dbReference type="SAM" id="MobiDB-lite"/>
    </source>
</evidence>
<dbReference type="GO" id="GO:0003700">
    <property type="term" value="F:DNA-binding transcription factor activity"/>
    <property type="evidence" value="ECO:0007669"/>
    <property type="project" value="InterPro"/>
</dbReference>
<name>A0A9K3L8W3_9STRA</name>
<dbReference type="GO" id="GO:0043565">
    <property type="term" value="F:sequence-specific DNA binding"/>
    <property type="evidence" value="ECO:0007669"/>
    <property type="project" value="InterPro"/>
</dbReference>
<proteinExistence type="predicted"/>
<organism evidence="4 5">
    <name type="scientific">Nitzschia inconspicua</name>
    <dbReference type="NCBI Taxonomy" id="303405"/>
    <lineage>
        <taxon>Eukaryota</taxon>
        <taxon>Sar</taxon>
        <taxon>Stramenopiles</taxon>
        <taxon>Ochrophyta</taxon>
        <taxon>Bacillariophyta</taxon>
        <taxon>Bacillariophyceae</taxon>
        <taxon>Bacillariophycidae</taxon>
        <taxon>Bacillariales</taxon>
        <taxon>Bacillariaceae</taxon>
        <taxon>Nitzschia</taxon>
    </lineage>
</organism>
<evidence type="ECO:0000313" key="4">
    <source>
        <dbReference type="EMBL" id="KAG7357647.1"/>
    </source>
</evidence>
<dbReference type="EMBL" id="JAGRRH010000015">
    <property type="protein sequence ID" value="KAG7357647.1"/>
    <property type="molecule type" value="Genomic_DNA"/>
</dbReference>
<accession>A0A9K3L8W3</accession>
<feature type="region of interest" description="Disordered" evidence="2">
    <location>
        <begin position="210"/>
        <end position="311"/>
    </location>
</feature>
<feature type="compositionally biased region" description="Low complexity" evidence="2">
    <location>
        <begin position="254"/>
        <end position="263"/>
    </location>
</feature>
<keyword evidence="1 4" id="KW-0238">DNA-binding</keyword>
<feature type="region of interest" description="Disordered" evidence="2">
    <location>
        <begin position="493"/>
        <end position="513"/>
    </location>
</feature>
<comment type="caution">
    <text evidence="4">The sequence shown here is derived from an EMBL/GenBank/DDBJ whole genome shotgun (WGS) entry which is preliminary data.</text>
</comment>
<feature type="compositionally biased region" description="Low complexity" evidence="2">
    <location>
        <begin position="778"/>
        <end position="793"/>
    </location>
</feature>
<dbReference type="Proteomes" id="UP000693970">
    <property type="component" value="Unassembled WGS sequence"/>
</dbReference>
<evidence type="ECO:0000313" key="5">
    <source>
        <dbReference type="Proteomes" id="UP000693970"/>
    </source>
</evidence>
<feature type="compositionally biased region" description="Low complexity" evidence="2">
    <location>
        <begin position="56"/>
        <end position="76"/>
    </location>
</feature>
<dbReference type="PANTHER" id="PTHR10015:SF206">
    <property type="entry name" value="HSF-TYPE DNA-BINDING DOMAIN-CONTAINING PROTEIN"/>
    <property type="match status" value="1"/>
</dbReference>
<keyword evidence="5" id="KW-1185">Reference proteome</keyword>
<feature type="compositionally biased region" description="Low complexity" evidence="2">
    <location>
        <begin position="690"/>
        <end position="701"/>
    </location>
</feature>
<dbReference type="AlphaFoldDB" id="A0A9K3L8W3"/>
<feature type="region of interest" description="Disordered" evidence="2">
    <location>
        <begin position="778"/>
        <end position="813"/>
    </location>
</feature>
<feature type="domain" description="HSF-type DNA-binding" evidence="3">
    <location>
        <begin position="389"/>
        <end position="486"/>
    </location>
</feature>
<feature type="region of interest" description="Disordered" evidence="2">
    <location>
        <begin position="531"/>
        <end position="573"/>
    </location>
</feature>
<protein>
    <submittedName>
        <fullName evidence="4">HSF-type DNA-binding protein</fullName>
    </submittedName>
</protein>
<feature type="compositionally biased region" description="Acidic residues" evidence="2">
    <location>
        <begin position="224"/>
        <end position="239"/>
    </location>
</feature>
<dbReference type="PANTHER" id="PTHR10015">
    <property type="entry name" value="HEAT SHOCK TRANSCRIPTION FACTOR"/>
    <property type="match status" value="1"/>
</dbReference>
<evidence type="ECO:0000259" key="3">
    <source>
        <dbReference type="Pfam" id="PF00447"/>
    </source>
</evidence>
<feature type="compositionally biased region" description="Basic and acidic residues" evidence="2">
    <location>
        <begin position="280"/>
        <end position="289"/>
    </location>
</feature>
<feature type="compositionally biased region" description="Polar residues" evidence="2">
    <location>
        <begin position="7"/>
        <end position="19"/>
    </location>
</feature>
<feature type="region of interest" description="Disordered" evidence="2">
    <location>
        <begin position="1"/>
        <end position="32"/>
    </location>
</feature>
<feature type="compositionally biased region" description="Low complexity" evidence="2">
    <location>
        <begin position="292"/>
        <end position="309"/>
    </location>
</feature>
<reference evidence="4" key="2">
    <citation type="submission" date="2021-04" db="EMBL/GenBank/DDBJ databases">
        <authorList>
            <person name="Podell S."/>
        </authorList>
    </citation>
    <scope>NUCLEOTIDE SEQUENCE</scope>
    <source>
        <strain evidence="4">Hildebrandi</strain>
    </source>
</reference>
<feature type="compositionally biased region" description="Polar residues" evidence="2">
    <location>
        <begin position="240"/>
        <end position="253"/>
    </location>
</feature>